<keyword evidence="2" id="KW-1185">Reference proteome</keyword>
<evidence type="ECO:0000313" key="2">
    <source>
        <dbReference type="Proteomes" id="UP001217417"/>
    </source>
</evidence>
<evidence type="ECO:0000313" key="1">
    <source>
        <dbReference type="EMBL" id="KAJ8098034.1"/>
    </source>
</evidence>
<name>A0AAD7VQX7_9ASCO</name>
<dbReference type="AlphaFoldDB" id="A0AAD7VQX7"/>
<sequence>MSYKMFSTLEIAKCRDVANACENLLTRSSVSFAWSPELVTSAKKFTIVPDIVPPDAAQCRYKDALSNYAKAFHLLKSNPPEQRLDARMPYSMYIETLVQF</sequence>
<comment type="caution">
    <text evidence="1">The sequence shown here is derived from an EMBL/GenBank/DDBJ whole genome shotgun (WGS) entry which is preliminary data.</text>
</comment>
<proteinExistence type="predicted"/>
<dbReference type="GeneID" id="80884749"/>
<reference evidence="1" key="1">
    <citation type="submission" date="2023-03" db="EMBL/GenBank/DDBJ databases">
        <title>Near-Complete genome sequence of Lipomyces tetrasporous NRRL Y-64009, an oleaginous yeast capable of growing on lignocellulosic hydrolysates.</title>
        <authorList>
            <consortium name="Lawrence Berkeley National Laboratory"/>
            <person name="Jagtap S.S."/>
            <person name="Liu J.-J."/>
            <person name="Walukiewicz H.E."/>
            <person name="Pangilinan J."/>
            <person name="Lipzen A."/>
            <person name="Ahrendt S."/>
            <person name="Koriabine M."/>
            <person name="Cobaugh K."/>
            <person name="Salamov A."/>
            <person name="Yoshinaga Y."/>
            <person name="Ng V."/>
            <person name="Daum C."/>
            <person name="Grigoriev I.V."/>
            <person name="Slininger P.J."/>
            <person name="Dien B.S."/>
            <person name="Jin Y.-S."/>
            <person name="Rao C.V."/>
        </authorList>
    </citation>
    <scope>NUCLEOTIDE SEQUENCE</scope>
    <source>
        <strain evidence="1">NRRL Y-64009</strain>
    </source>
</reference>
<dbReference type="RefSeq" id="XP_056041484.1">
    <property type="nucleotide sequence ID" value="XM_056189583.1"/>
</dbReference>
<accession>A0AAD7VQX7</accession>
<organism evidence="1 2">
    <name type="scientific">Lipomyces tetrasporus</name>
    <dbReference type="NCBI Taxonomy" id="54092"/>
    <lineage>
        <taxon>Eukaryota</taxon>
        <taxon>Fungi</taxon>
        <taxon>Dikarya</taxon>
        <taxon>Ascomycota</taxon>
        <taxon>Saccharomycotina</taxon>
        <taxon>Lipomycetes</taxon>
        <taxon>Lipomycetales</taxon>
        <taxon>Lipomycetaceae</taxon>
        <taxon>Lipomyces</taxon>
    </lineage>
</organism>
<protein>
    <submittedName>
        <fullName evidence="1">Uncharacterized protein</fullName>
    </submittedName>
</protein>
<dbReference type="Proteomes" id="UP001217417">
    <property type="component" value="Unassembled WGS sequence"/>
</dbReference>
<gene>
    <name evidence="1" type="ORF">POJ06DRAFT_27326</name>
</gene>
<dbReference type="EMBL" id="JARPMG010000010">
    <property type="protein sequence ID" value="KAJ8098034.1"/>
    <property type="molecule type" value="Genomic_DNA"/>
</dbReference>